<evidence type="ECO:0000256" key="3">
    <source>
        <dbReference type="ARBA" id="ARBA00023157"/>
    </source>
</evidence>
<evidence type="ECO:0000256" key="2">
    <source>
        <dbReference type="ARBA" id="ARBA00022748"/>
    </source>
</evidence>
<dbReference type="GO" id="GO:0017004">
    <property type="term" value="P:cytochrome complex assembly"/>
    <property type="evidence" value="ECO:0007669"/>
    <property type="project" value="UniProtKB-KW"/>
</dbReference>
<dbReference type="Gene3D" id="3.40.30.10">
    <property type="entry name" value="Glutaredoxin"/>
    <property type="match status" value="1"/>
</dbReference>
<keyword evidence="7" id="KW-1185">Reference proteome</keyword>
<feature type="domain" description="Thioredoxin" evidence="5">
    <location>
        <begin position="317"/>
        <end position="465"/>
    </location>
</feature>
<dbReference type="EMBL" id="WAAU01000008">
    <property type="protein sequence ID" value="KAB1159892.1"/>
    <property type="molecule type" value="Genomic_DNA"/>
</dbReference>
<dbReference type="PROSITE" id="PS51257">
    <property type="entry name" value="PROKAR_LIPOPROTEIN"/>
    <property type="match status" value="1"/>
</dbReference>
<dbReference type="InterPro" id="IPR000866">
    <property type="entry name" value="AhpC/TSA"/>
</dbReference>
<dbReference type="GO" id="GO:0016491">
    <property type="term" value="F:oxidoreductase activity"/>
    <property type="evidence" value="ECO:0007669"/>
    <property type="project" value="InterPro"/>
</dbReference>
<dbReference type="Proteomes" id="UP000467305">
    <property type="component" value="Unassembled WGS sequence"/>
</dbReference>
<evidence type="ECO:0000256" key="1">
    <source>
        <dbReference type="ARBA" id="ARBA00004196"/>
    </source>
</evidence>
<dbReference type="PANTHER" id="PTHR42852:SF6">
    <property type="entry name" value="THIOL:DISULFIDE INTERCHANGE PROTEIN DSBE"/>
    <property type="match status" value="1"/>
</dbReference>
<evidence type="ECO:0000313" key="6">
    <source>
        <dbReference type="EMBL" id="KAB1159892.1"/>
    </source>
</evidence>
<protein>
    <submittedName>
        <fullName evidence="6">TlpA family protein disulfide reductase</fullName>
    </submittedName>
</protein>
<dbReference type="RefSeq" id="WP_150899136.1">
    <property type="nucleotide sequence ID" value="NZ_WAAU01000008.1"/>
</dbReference>
<comment type="caution">
    <text evidence="6">The sequence shown here is derived from an EMBL/GenBank/DDBJ whole genome shotgun (WGS) entry which is preliminary data.</text>
</comment>
<evidence type="ECO:0000313" key="7">
    <source>
        <dbReference type="Proteomes" id="UP000467305"/>
    </source>
</evidence>
<dbReference type="SUPFAM" id="SSF52833">
    <property type="entry name" value="Thioredoxin-like"/>
    <property type="match status" value="1"/>
</dbReference>
<accession>A0A7J5AQU2</accession>
<dbReference type="PROSITE" id="PS51352">
    <property type="entry name" value="THIOREDOXIN_2"/>
    <property type="match status" value="1"/>
</dbReference>
<dbReference type="CDD" id="cd02966">
    <property type="entry name" value="TlpA_like_family"/>
    <property type="match status" value="1"/>
</dbReference>
<keyword evidence="3" id="KW-1015">Disulfide bond</keyword>
<dbReference type="GO" id="GO:0016209">
    <property type="term" value="F:antioxidant activity"/>
    <property type="evidence" value="ECO:0007669"/>
    <property type="project" value="InterPro"/>
</dbReference>
<dbReference type="AlphaFoldDB" id="A0A7J5AQU2"/>
<comment type="subcellular location">
    <subcellularLocation>
        <location evidence="1">Cell envelope</location>
    </subcellularLocation>
</comment>
<proteinExistence type="predicted"/>
<reference evidence="6 7" key="1">
    <citation type="submission" date="2019-09" db="EMBL/GenBank/DDBJ databases">
        <authorList>
            <person name="Cao W.R."/>
        </authorList>
    </citation>
    <scope>NUCLEOTIDE SEQUENCE [LARGE SCALE GENOMIC DNA]</scope>
    <source>
        <strain evidence="7">a4</strain>
    </source>
</reference>
<organism evidence="6 7">
    <name type="scientific">Tenacibaculum aiptasiae</name>
    <dbReference type="NCBI Taxonomy" id="426481"/>
    <lineage>
        <taxon>Bacteria</taxon>
        <taxon>Pseudomonadati</taxon>
        <taxon>Bacteroidota</taxon>
        <taxon>Flavobacteriia</taxon>
        <taxon>Flavobacteriales</taxon>
        <taxon>Flavobacteriaceae</taxon>
        <taxon>Tenacibaculum</taxon>
    </lineage>
</organism>
<dbReference type="InterPro" id="IPR050553">
    <property type="entry name" value="Thioredoxin_ResA/DsbE_sf"/>
</dbReference>
<evidence type="ECO:0000256" key="4">
    <source>
        <dbReference type="ARBA" id="ARBA00023284"/>
    </source>
</evidence>
<dbReference type="Pfam" id="PF00578">
    <property type="entry name" value="AhpC-TSA"/>
    <property type="match status" value="1"/>
</dbReference>
<evidence type="ECO:0000259" key="5">
    <source>
        <dbReference type="PROSITE" id="PS51352"/>
    </source>
</evidence>
<dbReference type="InterPro" id="IPR013766">
    <property type="entry name" value="Thioredoxin_domain"/>
</dbReference>
<keyword evidence="2" id="KW-0201">Cytochrome c-type biogenesis</keyword>
<dbReference type="PANTHER" id="PTHR42852">
    <property type="entry name" value="THIOL:DISULFIDE INTERCHANGE PROTEIN DSBE"/>
    <property type="match status" value="1"/>
</dbReference>
<dbReference type="InterPro" id="IPR036249">
    <property type="entry name" value="Thioredoxin-like_sf"/>
</dbReference>
<dbReference type="OrthoDB" id="743079at2"/>
<name>A0A7J5AQU2_9FLAO</name>
<dbReference type="GO" id="GO:0030313">
    <property type="term" value="C:cell envelope"/>
    <property type="evidence" value="ECO:0007669"/>
    <property type="project" value="UniProtKB-SubCell"/>
</dbReference>
<sequence>MKRIVLLALIGVTIISCTKEKPVKDYLILSGKIENYKKRDVTLEGFNFNKKIKFDKKTGTFSDTIRIDRNGNYTLRTNKKHFNLYLNDTVNTGIVFDYKKGDPSNFNGKFEGTNEKINTYFVKKRAKFPEILINANELFSLEEGEFLDRMDEYKDALTELSISSNLPADFLKNEVRNIDYEYLRNLNNYQDYHRTLTGNSDFVVSEDFPNPTENFNFSSGYDYMNSYSYRKMLLELLDLKAKEKNKDGEDYYLTYLETVQTEVNDSIAKNDLLYTSAKNSITYTDNLKEFYNKFMAYSTNKKHKDEVSKSYNILKTTAKGQPAPKFENFKNYNGGTTSLDDLLGKGKYLYIDVWATWCAFCKREIPLLKRLEEEYHGKNIEFVSISVDDRRDFEKWKQTIVDREMTGIQLFSGKKQDDLEWAQKFLIKGLPKFILIDPDGKIVNPNAPAPSQGEKLIKIFDDLGV</sequence>
<gene>
    <name evidence="6" type="ORF">F7018_06150</name>
</gene>
<keyword evidence="4" id="KW-0676">Redox-active center</keyword>